<keyword evidence="2 5" id="KW-0812">Transmembrane</keyword>
<dbReference type="OrthoDB" id="1898221at2759"/>
<dbReference type="PANTHER" id="PTHR10989:SF16">
    <property type="entry name" value="AT02829P-RELATED"/>
    <property type="match status" value="1"/>
</dbReference>
<dbReference type="EMBL" id="LK056655">
    <property type="protein sequence ID" value="CDU22387.1"/>
    <property type="molecule type" value="Genomic_DNA"/>
</dbReference>
<dbReference type="Pfam" id="PF04750">
    <property type="entry name" value="Far-17a_AIG1"/>
    <property type="match status" value="1"/>
</dbReference>
<reference evidence="6" key="1">
    <citation type="submission" date="2014-06" db="EMBL/GenBank/DDBJ databases">
        <authorList>
            <person name="Ju J."/>
            <person name="Zhang J."/>
        </authorList>
    </citation>
    <scope>NUCLEOTIDE SEQUENCE</scope>
    <source>
        <strain evidence="6">SscI8</strain>
    </source>
</reference>
<proteinExistence type="predicted"/>
<dbReference type="PANTHER" id="PTHR10989">
    <property type="entry name" value="ANDROGEN-INDUCED PROTEIN 1-RELATED"/>
    <property type="match status" value="1"/>
</dbReference>
<protein>
    <recommendedName>
        <fullName evidence="7">FAR-17a/AIG1-like protein</fullName>
    </recommendedName>
</protein>
<dbReference type="GO" id="GO:0016020">
    <property type="term" value="C:membrane"/>
    <property type="evidence" value="ECO:0007669"/>
    <property type="project" value="InterPro"/>
</dbReference>
<feature type="transmembrane region" description="Helical" evidence="5">
    <location>
        <begin position="164"/>
        <end position="181"/>
    </location>
</feature>
<dbReference type="InterPro" id="IPR006838">
    <property type="entry name" value="ADTRP_AIG1"/>
</dbReference>
<feature type="transmembrane region" description="Helical" evidence="5">
    <location>
        <begin position="206"/>
        <end position="226"/>
    </location>
</feature>
<feature type="transmembrane region" description="Helical" evidence="5">
    <location>
        <begin position="84"/>
        <end position="106"/>
    </location>
</feature>
<evidence type="ECO:0000256" key="2">
    <source>
        <dbReference type="ARBA" id="ARBA00022692"/>
    </source>
</evidence>
<organism evidence="6">
    <name type="scientific">Sporisorium scitamineum</name>
    <dbReference type="NCBI Taxonomy" id="49012"/>
    <lineage>
        <taxon>Eukaryota</taxon>
        <taxon>Fungi</taxon>
        <taxon>Dikarya</taxon>
        <taxon>Basidiomycota</taxon>
        <taxon>Ustilaginomycotina</taxon>
        <taxon>Ustilaginomycetes</taxon>
        <taxon>Ustilaginales</taxon>
        <taxon>Ustilaginaceae</taxon>
        <taxon>Sporisorium</taxon>
    </lineage>
</organism>
<evidence type="ECO:0008006" key="7">
    <source>
        <dbReference type="Google" id="ProtNLM"/>
    </source>
</evidence>
<accession>A0A127Z9U1</accession>
<evidence type="ECO:0000256" key="5">
    <source>
        <dbReference type="SAM" id="Phobius"/>
    </source>
</evidence>
<evidence type="ECO:0000256" key="4">
    <source>
        <dbReference type="ARBA" id="ARBA00023136"/>
    </source>
</evidence>
<comment type="subcellular location">
    <subcellularLocation>
        <location evidence="1">Endomembrane system</location>
        <topology evidence="1">Multi-pass membrane protein</topology>
    </subcellularLocation>
</comment>
<dbReference type="GO" id="GO:0012505">
    <property type="term" value="C:endomembrane system"/>
    <property type="evidence" value="ECO:0007669"/>
    <property type="project" value="UniProtKB-SubCell"/>
</dbReference>
<sequence length="243" mass="26316">MAGSTNKRIAALAWHTIALGSCTYGFKSVKVLPELMGVDMNNEYGGFLQFLTMCGLTATTAAMSLAWLLDVFQAPEGLHWLKDLVTAAALPAETLITVLYWSIVAINKDLLMQPKKVMDPANPGQVLREEAVVIPFSIDASMHAFPGVFLLVDFFVFSRRFPRNISMAAVAAAVTVSYSLWAERCAEKNGHYPYPLLDILSTPQRIALYSGAGTAACLVGLVVLRLQAKVKGTSSKASANKTR</sequence>
<name>A0A127Z9U1_9BASI</name>
<keyword evidence="3 5" id="KW-1133">Transmembrane helix</keyword>
<keyword evidence="4 5" id="KW-0472">Membrane</keyword>
<feature type="transmembrane region" description="Helical" evidence="5">
    <location>
        <begin position="49"/>
        <end position="72"/>
    </location>
</feature>
<evidence type="ECO:0000256" key="3">
    <source>
        <dbReference type="ARBA" id="ARBA00022989"/>
    </source>
</evidence>
<dbReference type="AlphaFoldDB" id="A0A127Z9U1"/>
<dbReference type="PROSITE" id="PS51257">
    <property type="entry name" value="PROKAR_LIPOPROTEIN"/>
    <property type="match status" value="1"/>
</dbReference>
<evidence type="ECO:0000256" key="1">
    <source>
        <dbReference type="ARBA" id="ARBA00004127"/>
    </source>
</evidence>
<evidence type="ECO:0000313" key="6">
    <source>
        <dbReference type="EMBL" id="CDU22387.1"/>
    </source>
</evidence>
<gene>
    <name evidence="6" type="ORF">SPSC_01017</name>
</gene>